<dbReference type="EMBL" id="DS268110">
    <property type="protein sequence ID" value="KMM66724.1"/>
    <property type="molecule type" value="Genomic_DNA"/>
</dbReference>
<evidence type="ECO:0008006" key="3">
    <source>
        <dbReference type="Google" id="ProtNLM"/>
    </source>
</evidence>
<evidence type="ECO:0000313" key="1">
    <source>
        <dbReference type="EMBL" id="KMM66724.1"/>
    </source>
</evidence>
<dbReference type="AlphaFoldDB" id="A0A0J6FCW7"/>
<proteinExistence type="predicted"/>
<gene>
    <name evidence="1" type="ORF">CPAG_03062</name>
</gene>
<dbReference type="VEuPathDB" id="FungiDB:CPAG_03062"/>
<evidence type="ECO:0000313" key="2">
    <source>
        <dbReference type="Proteomes" id="UP000054567"/>
    </source>
</evidence>
<reference evidence="1 2" key="1">
    <citation type="submission" date="2007-06" db="EMBL/GenBank/DDBJ databases">
        <title>The Genome Sequence of Coccidioides posadasii RMSCC_3488.</title>
        <authorList>
            <consortium name="Coccidioides Genome Resources Consortium"/>
            <consortium name="The Broad Institute Genome Sequencing Platform"/>
            <person name="Henn M.R."/>
            <person name="Sykes S."/>
            <person name="Young S."/>
            <person name="Jaffe D."/>
            <person name="Berlin A."/>
            <person name="Alvarez P."/>
            <person name="Butler J."/>
            <person name="Gnerre S."/>
            <person name="Grabherr M."/>
            <person name="Mauceli E."/>
            <person name="Brockman W."/>
            <person name="Kodira C."/>
            <person name="Alvarado L."/>
            <person name="Zeng Q."/>
            <person name="Crawford M."/>
            <person name="Antoine C."/>
            <person name="Devon K."/>
            <person name="Galgiani J."/>
            <person name="Orsborn K."/>
            <person name="Lewis M.L."/>
            <person name="Nusbaum C."/>
            <person name="Galagan J."/>
            <person name="Birren B."/>
        </authorList>
    </citation>
    <scope>NUCLEOTIDE SEQUENCE [LARGE SCALE GENOMIC DNA]</scope>
    <source>
        <strain evidence="1 2">RMSCC 3488</strain>
    </source>
</reference>
<sequence>MHPNVALASSAVTYPLLLRAITPRNGTAAQFMKSRELLSVAHCVLVLSATLYELHQQRRDWDPHATALESERHPLSEKKNHINILEAKPPLANAILAFECGYLIQDFAVLVLGARRTASDGRARSVLARNVNWRVLGWHHLGVVAGLGMFQWRAQRGEAKGVLILLIMMLMNGS</sequence>
<reference evidence="2" key="2">
    <citation type="journal article" date="2009" name="Genome Res.">
        <title>Comparative genomic analyses of the human fungal pathogens Coccidioides and their relatives.</title>
        <authorList>
            <person name="Sharpton T.J."/>
            <person name="Stajich J.E."/>
            <person name="Rounsley S.D."/>
            <person name="Gardner M.J."/>
            <person name="Wortman J.R."/>
            <person name="Jordar V.S."/>
            <person name="Maiti R."/>
            <person name="Kodira C.D."/>
            <person name="Neafsey D.E."/>
            <person name="Zeng Q."/>
            <person name="Hung C.-Y."/>
            <person name="McMahan C."/>
            <person name="Muszewska A."/>
            <person name="Grynberg M."/>
            <person name="Mandel M.A."/>
            <person name="Kellner E.M."/>
            <person name="Barker B.M."/>
            <person name="Galgiani J.N."/>
            <person name="Orbach M.J."/>
            <person name="Kirkland T.N."/>
            <person name="Cole G.T."/>
            <person name="Henn M.R."/>
            <person name="Birren B.W."/>
            <person name="Taylor J.W."/>
        </authorList>
    </citation>
    <scope>NUCLEOTIDE SEQUENCE [LARGE SCALE GENOMIC DNA]</scope>
    <source>
        <strain evidence="2">RMSCC 3488</strain>
    </source>
</reference>
<name>A0A0J6FCW7_COCPO</name>
<organism evidence="1 2">
    <name type="scientific">Coccidioides posadasii RMSCC 3488</name>
    <dbReference type="NCBI Taxonomy" id="454284"/>
    <lineage>
        <taxon>Eukaryota</taxon>
        <taxon>Fungi</taxon>
        <taxon>Dikarya</taxon>
        <taxon>Ascomycota</taxon>
        <taxon>Pezizomycotina</taxon>
        <taxon>Eurotiomycetes</taxon>
        <taxon>Eurotiomycetidae</taxon>
        <taxon>Onygenales</taxon>
        <taxon>Onygenaceae</taxon>
        <taxon>Coccidioides</taxon>
    </lineage>
</organism>
<reference evidence="2" key="3">
    <citation type="journal article" date="2010" name="Genome Res.">
        <title>Population genomic sequencing of Coccidioides fungi reveals recent hybridization and transposon control.</title>
        <authorList>
            <person name="Neafsey D.E."/>
            <person name="Barker B.M."/>
            <person name="Sharpton T.J."/>
            <person name="Stajich J.E."/>
            <person name="Park D.J."/>
            <person name="Whiston E."/>
            <person name="Hung C.-Y."/>
            <person name="McMahan C."/>
            <person name="White J."/>
            <person name="Sykes S."/>
            <person name="Heiman D."/>
            <person name="Young S."/>
            <person name="Zeng Q."/>
            <person name="Abouelleil A."/>
            <person name="Aftuck L."/>
            <person name="Bessette D."/>
            <person name="Brown A."/>
            <person name="FitzGerald M."/>
            <person name="Lui A."/>
            <person name="Macdonald J.P."/>
            <person name="Priest M."/>
            <person name="Orbach M.J."/>
            <person name="Galgiani J.N."/>
            <person name="Kirkland T.N."/>
            <person name="Cole G.T."/>
            <person name="Birren B.W."/>
            <person name="Henn M.R."/>
            <person name="Taylor J.W."/>
            <person name="Rounsley S.D."/>
        </authorList>
    </citation>
    <scope>NUCLEOTIDE SEQUENCE [LARGE SCALE GENOMIC DNA]</scope>
    <source>
        <strain evidence="2">RMSCC 3488</strain>
    </source>
</reference>
<accession>A0A0J6FCW7</accession>
<dbReference type="Proteomes" id="UP000054567">
    <property type="component" value="Unassembled WGS sequence"/>
</dbReference>
<protein>
    <recommendedName>
        <fullName evidence="3">TLC domain-containing protein</fullName>
    </recommendedName>
</protein>